<dbReference type="GO" id="GO:0005509">
    <property type="term" value="F:calcium ion binding"/>
    <property type="evidence" value="ECO:0007669"/>
    <property type="project" value="InterPro"/>
</dbReference>
<accession>A0A7U7GCE9</accession>
<evidence type="ECO:0000313" key="3">
    <source>
        <dbReference type="EMBL" id="CDH45692.1"/>
    </source>
</evidence>
<gene>
    <name evidence="3" type="ORF">BN874_2790006</name>
</gene>
<dbReference type="InterPro" id="IPR002048">
    <property type="entry name" value="EF_hand_dom"/>
</dbReference>
<comment type="caution">
    <text evidence="3">The sequence shown here is derived from an EMBL/GenBank/DDBJ whole genome shotgun (WGS) entry which is preliminary data.</text>
</comment>
<protein>
    <recommendedName>
        <fullName evidence="2">EF-hand domain-containing protein</fullName>
    </recommendedName>
</protein>
<dbReference type="InterPro" id="IPR018247">
    <property type="entry name" value="EF_Hand_1_Ca_BS"/>
</dbReference>
<dbReference type="Proteomes" id="UP000019184">
    <property type="component" value="Unassembled WGS sequence"/>
</dbReference>
<evidence type="ECO:0000256" key="1">
    <source>
        <dbReference type="SAM" id="SignalP"/>
    </source>
</evidence>
<name>A0A7U7GCE9_9GAMM</name>
<feature type="chain" id="PRO_5031516139" description="EF-hand domain-containing protein" evidence="1">
    <location>
        <begin position="23"/>
        <end position="79"/>
    </location>
</feature>
<evidence type="ECO:0000259" key="2">
    <source>
        <dbReference type="PROSITE" id="PS50222"/>
    </source>
</evidence>
<dbReference type="AlphaFoldDB" id="A0A7U7GCE9"/>
<dbReference type="Gene3D" id="1.10.238.10">
    <property type="entry name" value="EF-hand"/>
    <property type="match status" value="1"/>
</dbReference>
<sequence>MKTLTKLTFILISGLTLSTAFAAGFNMSTAQIMDTNKDGTITKEEYMKQSNDMAAWTKMDTNKDGVLDANEIKVGFNDK</sequence>
<organism evidence="3 4">
    <name type="scientific">Candidatus Contendobacter odensis Run_B_J11</name>
    <dbReference type="NCBI Taxonomy" id="1400861"/>
    <lineage>
        <taxon>Bacteria</taxon>
        <taxon>Pseudomonadati</taxon>
        <taxon>Pseudomonadota</taxon>
        <taxon>Gammaproteobacteria</taxon>
        <taxon>Candidatus Competibacteraceae</taxon>
        <taxon>Candidatus Contendibacter</taxon>
    </lineage>
</organism>
<dbReference type="InterPro" id="IPR011992">
    <property type="entry name" value="EF-hand-dom_pair"/>
</dbReference>
<keyword evidence="4" id="KW-1185">Reference proteome</keyword>
<dbReference type="RefSeq" id="WP_034433650.1">
    <property type="nucleotide sequence ID" value="NZ_CBTK010000200.1"/>
</dbReference>
<reference evidence="3 4" key="1">
    <citation type="journal article" date="2014" name="ISME J.">
        <title>Candidatus Competibacter-lineage genomes retrieved from metagenomes reveal functional metabolic diversity.</title>
        <authorList>
            <person name="McIlroy S.J."/>
            <person name="Albertsen M."/>
            <person name="Andresen E.K."/>
            <person name="Saunders A.M."/>
            <person name="Kristiansen R."/>
            <person name="Stokholm-Bjerregaard M."/>
            <person name="Nielsen K.L."/>
            <person name="Nielsen P.H."/>
        </authorList>
    </citation>
    <scope>NUCLEOTIDE SEQUENCE [LARGE SCALE GENOMIC DNA]</scope>
    <source>
        <strain evidence="3 4">Run_B_J11</strain>
    </source>
</reference>
<feature type="signal peptide" evidence="1">
    <location>
        <begin position="1"/>
        <end position="22"/>
    </location>
</feature>
<feature type="domain" description="EF-hand" evidence="2">
    <location>
        <begin position="47"/>
        <end position="79"/>
    </location>
</feature>
<dbReference type="Pfam" id="PF13202">
    <property type="entry name" value="EF-hand_5"/>
    <property type="match status" value="2"/>
</dbReference>
<dbReference type="PROSITE" id="PS00018">
    <property type="entry name" value="EF_HAND_1"/>
    <property type="match status" value="1"/>
</dbReference>
<dbReference type="SUPFAM" id="SSF47473">
    <property type="entry name" value="EF-hand"/>
    <property type="match status" value="1"/>
</dbReference>
<dbReference type="PROSITE" id="PS50222">
    <property type="entry name" value="EF_HAND_2"/>
    <property type="match status" value="1"/>
</dbReference>
<proteinExistence type="predicted"/>
<keyword evidence="1" id="KW-0732">Signal</keyword>
<evidence type="ECO:0000313" key="4">
    <source>
        <dbReference type="Proteomes" id="UP000019184"/>
    </source>
</evidence>
<dbReference type="OrthoDB" id="7356823at2"/>
<dbReference type="EMBL" id="CBTK010000200">
    <property type="protein sequence ID" value="CDH45692.1"/>
    <property type="molecule type" value="Genomic_DNA"/>
</dbReference>